<evidence type="ECO:0000313" key="2">
    <source>
        <dbReference type="EMBL" id="MFB9734785.1"/>
    </source>
</evidence>
<dbReference type="EMBL" id="JBHMAR010000004">
    <property type="protein sequence ID" value="MFB9734785.1"/>
    <property type="molecule type" value="Genomic_DNA"/>
</dbReference>
<sequence>MANPKTHNGLPQDKTRPRLLPWTHEGKPCWLSAASEGGLLSGMADAIEADQLRDAREVLARARGMLESPDRLGAQELRFVCVRLAESLAEMVRLVTSRGLRLGIDDPDADEPEVEEPPWPWPPGPGTP</sequence>
<reference evidence="2 3" key="1">
    <citation type="submission" date="2024-09" db="EMBL/GenBank/DDBJ databases">
        <authorList>
            <person name="Sun Q."/>
            <person name="Mori K."/>
        </authorList>
    </citation>
    <scope>NUCLEOTIDE SEQUENCE [LARGE SCALE GENOMIC DNA]</scope>
    <source>
        <strain evidence="2 3">JCM 10918</strain>
    </source>
</reference>
<evidence type="ECO:0000256" key="1">
    <source>
        <dbReference type="SAM" id="MobiDB-lite"/>
    </source>
</evidence>
<feature type="region of interest" description="Disordered" evidence="1">
    <location>
        <begin position="1"/>
        <end position="21"/>
    </location>
</feature>
<feature type="compositionally biased region" description="Acidic residues" evidence="1">
    <location>
        <begin position="105"/>
        <end position="116"/>
    </location>
</feature>
<comment type="caution">
    <text evidence="2">The sequence shown here is derived from an EMBL/GenBank/DDBJ whole genome shotgun (WGS) entry which is preliminary data.</text>
</comment>
<proteinExistence type="predicted"/>
<dbReference type="Proteomes" id="UP001589703">
    <property type="component" value="Unassembled WGS sequence"/>
</dbReference>
<organism evidence="2 3">
    <name type="scientific">Streptomyces thermocoprophilus</name>
    <dbReference type="NCBI Taxonomy" id="78356"/>
    <lineage>
        <taxon>Bacteria</taxon>
        <taxon>Bacillati</taxon>
        <taxon>Actinomycetota</taxon>
        <taxon>Actinomycetes</taxon>
        <taxon>Kitasatosporales</taxon>
        <taxon>Streptomycetaceae</taxon>
        <taxon>Streptomyces</taxon>
    </lineage>
</organism>
<evidence type="ECO:0000313" key="3">
    <source>
        <dbReference type="Proteomes" id="UP001589703"/>
    </source>
</evidence>
<feature type="compositionally biased region" description="Pro residues" evidence="1">
    <location>
        <begin position="117"/>
        <end position="128"/>
    </location>
</feature>
<protein>
    <submittedName>
        <fullName evidence="2">Uncharacterized protein</fullName>
    </submittedName>
</protein>
<name>A0ABV5VAH9_9ACTN</name>
<accession>A0ABV5VAH9</accession>
<keyword evidence="3" id="KW-1185">Reference proteome</keyword>
<feature type="region of interest" description="Disordered" evidence="1">
    <location>
        <begin position="102"/>
        <end position="128"/>
    </location>
</feature>
<dbReference type="RefSeq" id="WP_247472460.1">
    <property type="nucleotide sequence ID" value="NZ_JBHMAR010000004.1"/>
</dbReference>
<gene>
    <name evidence="2" type="ORF">ACFFRO_06480</name>
</gene>